<feature type="compositionally biased region" description="Low complexity" evidence="1">
    <location>
        <begin position="101"/>
        <end position="112"/>
    </location>
</feature>
<protein>
    <recommendedName>
        <fullName evidence="4">C2H2-type domain-containing protein</fullName>
    </recommendedName>
</protein>
<organism evidence="2 3">
    <name type="scientific">Trichogramma kaykai</name>
    <dbReference type="NCBI Taxonomy" id="54128"/>
    <lineage>
        <taxon>Eukaryota</taxon>
        <taxon>Metazoa</taxon>
        <taxon>Ecdysozoa</taxon>
        <taxon>Arthropoda</taxon>
        <taxon>Hexapoda</taxon>
        <taxon>Insecta</taxon>
        <taxon>Pterygota</taxon>
        <taxon>Neoptera</taxon>
        <taxon>Endopterygota</taxon>
        <taxon>Hymenoptera</taxon>
        <taxon>Apocrita</taxon>
        <taxon>Proctotrupomorpha</taxon>
        <taxon>Chalcidoidea</taxon>
        <taxon>Trichogrammatidae</taxon>
        <taxon>Trichogramma</taxon>
    </lineage>
</organism>
<evidence type="ECO:0008006" key="4">
    <source>
        <dbReference type="Google" id="ProtNLM"/>
    </source>
</evidence>
<reference evidence="2 3" key="1">
    <citation type="journal article" date="2024" name="bioRxiv">
        <title>A reference genome for Trichogramma kaykai: A tiny desert-dwelling parasitoid wasp with competing sex-ratio distorters.</title>
        <authorList>
            <person name="Culotta J."/>
            <person name="Lindsey A.R."/>
        </authorList>
    </citation>
    <scope>NUCLEOTIDE SEQUENCE [LARGE SCALE GENOMIC DNA]</scope>
    <source>
        <strain evidence="2 3">KSX58</strain>
    </source>
</reference>
<feature type="region of interest" description="Disordered" evidence="1">
    <location>
        <begin position="92"/>
        <end position="112"/>
    </location>
</feature>
<sequence length="262" mass="30053">MLPSIWIPNAHDLASLIDKAEESVRALRDLNCFEDDKSQFIVHCLIRKLDVPTKEAWNTLREGKEDFPSYKTLLTFLERRLQTLEQTQSFSTLSETRKTTKSSSVSANVASTSTAKPPKKCPNCGGDHALYACQQFHALSVRERYDCVTKLGLCRNCLARSHQVANCTSKFTYKQCHQKHHSKLHKAVKPTMPINRRNMRSNTMTVLRARKTPKLQRTMLRSKTMTPAWRSEFEPSSIWPLRPLLSLSELLISYLCLGLPFR</sequence>
<dbReference type="Proteomes" id="UP001627154">
    <property type="component" value="Unassembled WGS sequence"/>
</dbReference>
<dbReference type="EMBL" id="JBJJXI010000106">
    <property type="protein sequence ID" value="KAL3392304.1"/>
    <property type="molecule type" value="Genomic_DNA"/>
</dbReference>
<comment type="caution">
    <text evidence="2">The sequence shown here is derived from an EMBL/GenBank/DDBJ whole genome shotgun (WGS) entry which is preliminary data.</text>
</comment>
<evidence type="ECO:0000256" key="1">
    <source>
        <dbReference type="SAM" id="MobiDB-lite"/>
    </source>
</evidence>
<evidence type="ECO:0000313" key="3">
    <source>
        <dbReference type="Proteomes" id="UP001627154"/>
    </source>
</evidence>
<gene>
    <name evidence="2" type="ORF">TKK_013131</name>
</gene>
<keyword evidence="3" id="KW-1185">Reference proteome</keyword>
<dbReference type="AlphaFoldDB" id="A0ABD2WHW3"/>
<proteinExistence type="predicted"/>
<dbReference type="PANTHER" id="PTHR47331">
    <property type="entry name" value="PHD-TYPE DOMAIN-CONTAINING PROTEIN"/>
    <property type="match status" value="1"/>
</dbReference>
<name>A0ABD2WHW3_9HYME</name>
<evidence type="ECO:0000313" key="2">
    <source>
        <dbReference type="EMBL" id="KAL3392304.1"/>
    </source>
</evidence>
<accession>A0ABD2WHW3</accession>